<organism evidence="1 2">
    <name type="scientific">Candidatus Phocaeicola faecigallinarum</name>
    <dbReference type="NCBI Taxonomy" id="2838732"/>
    <lineage>
        <taxon>Bacteria</taxon>
        <taxon>Pseudomonadati</taxon>
        <taxon>Bacteroidota</taxon>
        <taxon>Bacteroidia</taxon>
        <taxon>Bacteroidales</taxon>
        <taxon>Bacteroidaceae</taxon>
        <taxon>Phocaeicola</taxon>
    </lineage>
</organism>
<dbReference type="Proteomes" id="UP000783796">
    <property type="component" value="Unassembled WGS sequence"/>
</dbReference>
<comment type="caution">
    <text evidence="1">The sequence shown here is derived from an EMBL/GenBank/DDBJ whole genome shotgun (WGS) entry which is preliminary data.</text>
</comment>
<evidence type="ECO:0000313" key="1">
    <source>
        <dbReference type="EMBL" id="MBU3836807.1"/>
    </source>
</evidence>
<name>A0A948T914_9BACT</name>
<evidence type="ECO:0000313" key="2">
    <source>
        <dbReference type="Proteomes" id="UP000783796"/>
    </source>
</evidence>
<gene>
    <name evidence="1" type="ORF">H9777_00450</name>
</gene>
<reference evidence="1" key="2">
    <citation type="submission" date="2021-04" db="EMBL/GenBank/DDBJ databases">
        <authorList>
            <person name="Gilroy R."/>
        </authorList>
    </citation>
    <scope>NUCLEOTIDE SEQUENCE</scope>
    <source>
        <strain evidence="1">G4-2901</strain>
    </source>
</reference>
<accession>A0A948T914</accession>
<reference evidence="1" key="1">
    <citation type="journal article" date="2021" name="PeerJ">
        <title>Extensive microbial diversity within the chicken gut microbiome revealed by metagenomics and culture.</title>
        <authorList>
            <person name="Gilroy R."/>
            <person name="Ravi A."/>
            <person name="Getino M."/>
            <person name="Pursley I."/>
            <person name="Horton D.L."/>
            <person name="Alikhan N.F."/>
            <person name="Baker D."/>
            <person name="Gharbi K."/>
            <person name="Hall N."/>
            <person name="Watson M."/>
            <person name="Adriaenssens E.M."/>
            <person name="Foster-Nyarko E."/>
            <person name="Jarju S."/>
            <person name="Secka A."/>
            <person name="Antonio M."/>
            <person name="Oren A."/>
            <person name="Chaudhuri R.R."/>
            <person name="La Ragione R."/>
            <person name="Hildebrand F."/>
            <person name="Pallen M.J."/>
        </authorList>
    </citation>
    <scope>NUCLEOTIDE SEQUENCE</scope>
    <source>
        <strain evidence="1">G4-2901</strain>
    </source>
</reference>
<sequence>MKIVNSYTGNPMINNALMTIKALAGLSNVQDITTELLESMIRKVCDKLPYSLKDLNLRFKSYTMLFSGNGLLYNPKSKEVDKDVYELLLLKITQGFELNGDYQCNLTGWRYSKTFSEYLLESMLDLGISKKNIKKKDLTLNRCWIPLLGGLGSDAQSLPMAKQTYDIHPICVVLLQFLPLSSFTYKKDILLIDSTALEFSEDFVEENVNIIVDKAKELISTCAMIEKMKVACKEHFILQALKIFDKLRVDCDNAEVNLWSFSNSGNDAKCSIKRIPNDLLKSLSKLRNLHRGETENILSNPTISSAFVECLSDKKEWYGLYPSKNYDGVSTDFFESYWKVIGKDKQTEMAKYIAGLVAKYKDKKDDKILLKLDAYDVKKYDYASLINRVLWRATVEGEWTMMHQLAILDNPEMIPISYKSYSIYKMVHFYYIKQVTSNVLPSLEIVRSNAYLLCLKLINLINEASDYRRNKVINRILEFRYGEENNDVDFSVFDELFIEDSRNEDINSIYPLIYTISGKKNIYGLCALLRLYYKDPTPVKLNQNEGHVPEVEIDKDNKKWLENINKFTNQYIDYRMQNVSEVSKIPELLNKINRSVPRNNVHEQLNWFNIILQRMNESGIVWNEYNLIYNPSGNFALKTFIFAFRMKLNEIISNY</sequence>
<dbReference type="AlphaFoldDB" id="A0A948T914"/>
<dbReference type="EMBL" id="JAHLFW010000004">
    <property type="protein sequence ID" value="MBU3836807.1"/>
    <property type="molecule type" value="Genomic_DNA"/>
</dbReference>
<proteinExistence type="predicted"/>
<protein>
    <submittedName>
        <fullName evidence="1">Uncharacterized protein</fullName>
    </submittedName>
</protein>